<dbReference type="RefSeq" id="XP_016660863.1">
    <property type="nucleotide sequence ID" value="XM_016805374.2"/>
</dbReference>
<dbReference type="GeneID" id="107884033"/>
<dbReference type="KEGG" id="api:107884033"/>
<reference evidence="1" key="2">
    <citation type="submission" date="2022-06" db="UniProtKB">
        <authorList>
            <consortium name="EnsemblMetazoa"/>
        </authorList>
    </citation>
    <scope>IDENTIFICATION</scope>
</reference>
<organism evidence="1 2">
    <name type="scientific">Acyrthosiphon pisum</name>
    <name type="common">Pea aphid</name>
    <dbReference type="NCBI Taxonomy" id="7029"/>
    <lineage>
        <taxon>Eukaryota</taxon>
        <taxon>Metazoa</taxon>
        <taxon>Ecdysozoa</taxon>
        <taxon>Arthropoda</taxon>
        <taxon>Hexapoda</taxon>
        <taxon>Insecta</taxon>
        <taxon>Pterygota</taxon>
        <taxon>Neoptera</taxon>
        <taxon>Paraneoptera</taxon>
        <taxon>Hemiptera</taxon>
        <taxon>Sternorrhyncha</taxon>
        <taxon>Aphidomorpha</taxon>
        <taxon>Aphidoidea</taxon>
        <taxon>Aphididae</taxon>
        <taxon>Macrosiphini</taxon>
        <taxon>Acyrthosiphon</taxon>
    </lineage>
</organism>
<dbReference type="OrthoDB" id="6628643at2759"/>
<name>A0A8R2D4C9_ACYPI</name>
<dbReference type="AlphaFoldDB" id="A0A8R2D4C9"/>
<keyword evidence="2" id="KW-1185">Reference proteome</keyword>
<evidence type="ECO:0008006" key="3">
    <source>
        <dbReference type="Google" id="ProtNLM"/>
    </source>
</evidence>
<sequence length="120" mass="13960">MICLDITKVYDTIWRHRVIQILSKIISNSNMLNYIKSFLDNRQFAVKVSNTLSVNLLQENGVPQDDFNFWCRSNNLSTVQRFLEETANKLTQWANTSGFKFSNSKSQCIIYSLEKEGKNI</sequence>
<accession>A0A8R2D4C9</accession>
<proteinExistence type="predicted"/>
<reference evidence="2" key="1">
    <citation type="submission" date="2010-06" db="EMBL/GenBank/DDBJ databases">
        <authorList>
            <person name="Jiang H."/>
            <person name="Abraham K."/>
            <person name="Ali S."/>
            <person name="Alsbrooks S.L."/>
            <person name="Anim B.N."/>
            <person name="Anosike U.S."/>
            <person name="Attaway T."/>
            <person name="Bandaranaike D.P."/>
            <person name="Battles P.K."/>
            <person name="Bell S.N."/>
            <person name="Bell A.V."/>
            <person name="Beltran B."/>
            <person name="Bickham C."/>
            <person name="Bustamante Y."/>
            <person name="Caleb T."/>
            <person name="Canada A."/>
            <person name="Cardenas V."/>
            <person name="Carter K."/>
            <person name="Chacko J."/>
            <person name="Chandrabose M.N."/>
            <person name="Chavez D."/>
            <person name="Chavez A."/>
            <person name="Chen L."/>
            <person name="Chu H.-S."/>
            <person name="Claassen K.J."/>
            <person name="Cockrell R."/>
            <person name="Collins M."/>
            <person name="Cooper J.A."/>
            <person name="Cree A."/>
            <person name="Curry S.M."/>
            <person name="Da Y."/>
            <person name="Dao M.D."/>
            <person name="Das B."/>
            <person name="Davila M.-L."/>
            <person name="Davy-Carroll L."/>
            <person name="Denson S."/>
            <person name="Dinh H."/>
            <person name="Ebong V.E."/>
            <person name="Edwards J.R."/>
            <person name="Egan A."/>
            <person name="El-Daye J."/>
            <person name="Escobedo L."/>
            <person name="Fernandez S."/>
            <person name="Fernando P.R."/>
            <person name="Flagg N."/>
            <person name="Forbes L.D."/>
            <person name="Fowler R.G."/>
            <person name="Fu Q."/>
            <person name="Gabisi R.A."/>
            <person name="Ganer J."/>
            <person name="Garbino Pronczuk A."/>
            <person name="Garcia R.M."/>
            <person name="Garner T."/>
            <person name="Garrett T.E."/>
            <person name="Gonzalez D.A."/>
            <person name="Hamid H."/>
            <person name="Hawkins E.S."/>
            <person name="Hirani K."/>
            <person name="Hogues M.E."/>
            <person name="Hollins B."/>
            <person name="Hsiao C.-H."/>
            <person name="Jabil R."/>
            <person name="James M.L."/>
            <person name="Jhangiani S.N."/>
            <person name="Johnson B."/>
            <person name="Johnson Q."/>
            <person name="Joshi V."/>
            <person name="Kalu J.B."/>
            <person name="Kam C."/>
            <person name="Kashfia A."/>
            <person name="Keebler J."/>
            <person name="Kisamo H."/>
            <person name="Kovar C.L."/>
            <person name="Lago L.A."/>
            <person name="Lai C.-Y."/>
            <person name="Laidlaw J."/>
            <person name="Lara F."/>
            <person name="Le T.-K."/>
            <person name="Lee S.L."/>
            <person name="Legall F.H."/>
            <person name="Lemon S.J."/>
            <person name="Lewis L.R."/>
            <person name="Li B."/>
            <person name="Liu Y."/>
            <person name="Liu Y.-S."/>
            <person name="Lopez J."/>
            <person name="Lozado R.J."/>
            <person name="Lu J."/>
            <person name="Madu R.C."/>
            <person name="Maheshwari M."/>
            <person name="Maheshwari R."/>
            <person name="Malloy K."/>
            <person name="Martinez E."/>
            <person name="Mathew T."/>
            <person name="Mercado I.C."/>
            <person name="Mercado C."/>
            <person name="Meyer B."/>
            <person name="Montgomery K."/>
            <person name="Morgan M.B."/>
            <person name="Munidasa M."/>
            <person name="Nazareth L.V."/>
            <person name="Nelson J."/>
            <person name="Ng B.M."/>
            <person name="Nguyen N.B."/>
            <person name="Nguyen P.Q."/>
            <person name="Nguyen T."/>
            <person name="Obregon M."/>
            <person name="Okwuonu G.O."/>
            <person name="Onwere C.G."/>
            <person name="Orozco G."/>
            <person name="Parra A."/>
            <person name="Patel S."/>
            <person name="Patil S."/>
            <person name="Perez A."/>
            <person name="Perez Y."/>
            <person name="Pham C."/>
            <person name="Primus E.L."/>
            <person name="Pu L.-L."/>
            <person name="Puazo M."/>
            <person name="Qin X."/>
            <person name="Quiroz J.B."/>
            <person name="Reese J."/>
            <person name="Richards S."/>
            <person name="Rives C.M."/>
            <person name="Robberts R."/>
            <person name="Ruiz S.J."/>
            <person name="Ruiz M.J."/>
            <person name="Santibanez J."/>
            <person name="Schneider B.W."/>
            <person name="Sisson I."/>
            <person name="Smith M."/>
            <person name="Sodergren E."/>
            <person name="Song X.-Z."/>
            <person name="Song B.B."/>
            <person name="Summersgill H."/>
            <person name="Thelus R."/>
            <person name="Thornton R.D."/>
            <person name="Trejos Z.Y."/>
            <person name="Usmani K."/>
            <person name="Vattathil S."/>
            <person name="Villasana D."/>
            <person name="Walker D.L."/>
            <person name="Wang S."/>
            <person name="Wang K."/>
            <person name="White C.S."/>
            <person name="Williams A.C."/>
            <person name="Williamson J."/>
            <person name="Wilson K."/>
            <person name="Woghiren I.O."/>
            <person name="Woodworth J.R."/>
            <person name="Worley K.C."/>
            <person name="Wright R.A."/>
            <person name="Wu W."/>
            <person name="Young L."/>
            <person name="Zhang L."/>
            <person name="Zhang J."/>
            <person name="Zhu Y."/>
            <person name="Muzny D.M."/>
            <person name="Weinstock G."/>
            <person name="Gibbs R.A."/>
        </authorList>
    </citation>
    <scope>NUCLEOTIDE SEQUENCE [LARGE SCALE GENOMIC DNA]</scope>
    <source>
        <strain evidence="2">LSR1</strain>
    </source>
</reference>
<evidence type="ECO:0000313" key="2">
    <source>
        <dbReference type="Proteomes" id="UP000007819"/>
    </source>
</evidence>
<protein>
    <recommendedName>
        <fullName evidence="3">Reverse transcriptase domain-containing protein</fullName>
    </recommendedName>
</protein>
<dbReference type="Proteomes" id="UP000007819">
    <property type="component" value="Chromosome A2"/>
</dbReference>
<evidence type="ECO:0000313" key="1">
    <source>
        <dbReference type="EnsemblMetazoa" id="XP_016660863.1"/>
    </source>
</evidence>
<dbReference type="EnsemblMetazoa" id="XM_016805374.2">
    <property type="protein sequence ID" value="XP_016660863.1"/>
    <property type="gene ID" value="LOC107884033"/>
</dbReference>